<feature type="transmembrane region" description="Helical" evidence="1">
    <location>
        <begin position="6"/>
        <end position="35"/>
    </location>
</feature>
<gene>
    <name evidence="2" type="ORF">E2C01_094304</name>
</gene>
<organism evidence="2 3">
    <name type="scientific">Portunus trituberculatus</name>
    <name type="common">Swimming crab</name>
    <name type="synonym">Neptunus trituberculatus</name>
    <dbReference type="NCBI Taxonomy" id="210409"/>
    <lineage>
        <taxon>Eukaryota</taxon>
        <taxon>Metazoa</taxon>
        <taxon>Ecdysozoa</taxon>
        <taxon>Arthropoda</taxon>
        <taxon>Crustacea</taxon>
        <taxon>Multicrustacea</taxon>
        <taxon>Malacostraca</taxon>
        <taxon>Eumalacostraca</taxon>
        <taxon>Eucarida</taxon>
        <taxon>Decapoda</taxon>
        <taxon>Pleocyemata</taxon>
        <taxon>Brachyura</taxon>
        <taxon>Eubrachyura</taxon>
        <taxon>Portunoidea</taxon>
        <taxon>Portunidae</taxon>
        <taxon>Portuninae</taxon>
        <taxon>Portunus</taxon>
    </lineage>
</organism>
<comment type="caution">
    <text evidence="2">The sequence shown here is derived from an EMBL/GenBank/DDBJ whole genome shotgun (WGS) entry which is preliminary data.</text>
</comment>
<evidence type="ECO:0000313" key="2">
    <source>
        <dbReference type="EMBL" id="MPC98917.1"/>
    </source>
</evidence>
<dbReference type="AlphaFoldDB" id="A0A5B7K0F6"/>
<keyword evidence="1" id="KW-0812">Transmembrane</keyword>
<name>A0A5B7K0F6_PORTR</name>
<evidence type="ECO:0000313" key="3">
    <source>
        <dbReference type="Proteomes" id="UP000324222"/>
    </source>
</evidence>
<dbReference type="EMBL" id="VSRR010116143">
    <property type="protein sequence ID" value="MPC98917.1"/>
    <property type="molecule type" value="Genomic_DNA"/>
</dbReference>
<protein>
    <submittedName>
        <fullName evidence="2">Uncharacterized protein</fullName>
    </submittedName>
</protein>
<proteinExistence type="predicted"/>
<evidence type="ECO:0000256" key="1">
    <source>
        <dbReference type="SAM" id="Phobius"/>
    </source>
</evidence>
<keyword evidence="1" id="KW-0472">Membrane</keyword>
<sequence>MVVVVVMVVFVVVIVVVVVVVMVVLVVSVIIAGFIHVKLRSSFPINIVMRRCLAGAWGACGRGRPAAGATEQPCSD</sequence>
<keyword evidence="3" id="KW-1185">Reference proteome</keyword>
<keyword evidence="1" id="KW-1133">Transmembrane helix</keyword>
<dbReference type="Proteomes" id="UP000324222">
    <property type="component" value="Unassembled WGS sequence"/>
</dbReference>
<reference evidence="2 3" key="1">
    <citation type="submission" date="2019-05" db="EMBL/GenBank/DDBJ databases">
        <title>Another draft genome of Portunus trituberculatus and its Hox gene families provides insights of decapod evolution.</title>
        <authorList>
            <person name="Jeong J.-H."/>
            <person name="Song I."/>
            <person name="Kim S."/>
            <person name="Choi T."/>
            <person name="Kim D."/>
            <person name="Ryu S."/>
            <person name="Kim W."/>
        </authorList>
    </citation>
    <scope>NUCLEOTIDE SEQUENCE [LARGE SCALE GENOMIC DNA]</scope>
    <source>
        <tissue evidence="2">Muscle</tissue>
    </source>
</reference>
<accession>A0A5B7K0F6</accession>